<dbReference type="PANTHER" id="PTHR42709:SF6">
    <property type="entry name" value="UNDECAPRENYL PHOSPHATE TRANSPORTER A"/>
    <property type="match status" value="1"/>
</dbReference>
<feature type="transmembrane region" description="Helical" evidence="7">
    <location>
        <begin position="48"/>
        <end position="71"/>
    </location>
</feature>
<keyword evidence="3" id="KW-1003">Cell membrane</keyword>
<evidence type="ECO:0000256" key="6">
    <source>
        <dbReference type="ARBA" id="ARBA00023136"/>
    </source>
</evidence>
<evidence type="ECO:0000256" key="3">
    <source>
        <dbReference type="ARBA" id="ARBA00022475"/>
    </source>
</evidence>
<dbReference type="RefSeq" id="WP_143893076.1">
    <property type="nucleotide sequence ID" value="NZ_CP041666.1"/>
</dbReference>
<dbReference type="Proteomes" id="UP000315215">
    <property type="component" value="Chromosome"/>
</dbReference>
<keyword evidence="4 7" id="KW-0812">Transmembrane</keyword>
<name>A0A516KEY2_9BACI</name>
<reference evidence="9 10" key="1">
    <citation type="submission" date="2019-07" db="EMBL/GenBank/DDBJ databases">
        <authorList>
            <person name="Li J."/>
        </authorList>
    </citation>
    <scope>NUCLEOTIDE SEQUENCE [LARGE SCALE GENOMIC DNA]</scope>
    <source>
        <strain evidence="9 10">TKL69</strain>
    </source>
</reference>
<keyword evidence="5 7" id="KW-1133">Transmembrane helix</keyword>
<accession>A0A516KEY2</accession>
<gene>
    <name evidence="9" type="ORF">FN924_07175</name>
</gene>
<keyword evidence="10" id="KW-1185">Reference proteome</keyword>
<evidence type="ECO:0000256" key="1">
    <source>
        <dbReference type="ARBA" id="ARBA00004651"/>
    </source>
</evidence>
<evidence type="ECO:0000256" key="7">
    <source>
        <dbReference type="SAM" id="Phobius"/>
    </source>
</evidence>
<evidence type="ECO:0000259" key="8">
    <source>
        <dbReference type="Pfam" id="PF09335"/>
    </source>
</evidence>
<dbReference type="InterPro" id="IPR051311">
    <property type="entry name" value="DedA_domain"/>
</dbReference>
<protein>
    <recommendedName>
        <fullName evidence="8">VTT domain-containing protein</fullName>
    </recommendedName>
</protein>
<dbReference type="InterPro" id="IPR032816">
    <property type="entry name" value="VTT_dom"/>
</dbReference>
<comment type="subcellular location">
    <subcellularLocation>
        <location evidence="1">Cell membrane</location>
        <topology evidence="1">Multi-pass membrane protein</topology>
    </subcellularLocation>
</comment>
<dbReference type="PANTHER" id="PTHR42709">
    <property type="entry name" value="ALKALINE PHOSPHATASE LIKE PROTEIN"/>
    <property type="match status" value="1"/>
</dbReference>
<sequence>MIEVILQWLKDIGLIGLFAAMFLEGSSLPFPGIAVVLAYGYILPFSYWNTALVAAAMSLMYCLASLIPYFLGGKIDGLLKKGPQKGLQKAKNLFVRYGAWSVAISRPFGLGNYISYVAGMSKMRLTPYLLLTFVGIYPWSFVMILLGNYFNGSYEAFRTFYQSNSIYLYVTVSIAIVIIGLNMVIRKKRKAGKTFVKEGGNESCV</sequence>
<feature type="transmembrane region" description="Helical" evidence="7">
    <location>
        <begin position="166"/>
        <end position="185"/>
    </location>
</feature>
<dbReference type="KEGG" id="aqt:FN924_07175"/>
<evidence type="ECO:0000256" key="5">
    <source>
        <dbReference type="ARBA" id="ARBA00022989"/>
    </source>
</evidence>
<proteinExistence type="inferred from homology"/>
<organism evidence="9 10">
    <name type="scientific">Radiobacillus deserti</name>
    <dbReference type="NCBI Taxonomy" id="2594883"/>
    <lineage>
        <taxon>Bacteria</taxon>
        <taxon>Bacillati</taxon>
        <taxon>Bacillota</taxon>
        <taxon>Bacilli</taxon>
        <taxon>Bacillales</taxon>
        <taxon>Bacillaceae</taxon>
        <taxon>Radiobacillus</taxon>
    </lineage>
</organism>
<dbReference type="AlphaFoldDB" id="A0A516KEY2"/>
<comment type="similarity">
    <text evidence="2">Belongs to the DedA family.</text>
</comment>
<dbReference type="GO" id="GO:0005886">
    <property type="term" value="C:plasma membrane"/>
    <property type="evidence" value="ECO:0007669"/>
    <property type="project" value="UniProtKB-SubCell"/>
</dbReference>
<evidence type="ECO:0000256" key="2">
    <source>
        <dbReference type="ARBA" id="ARBA00010792"/>
    </source>
</evidence>
<evidence type="ECO:0000313" key="10">
    <source>
        <dbReference type="Proteomes" id="UP000315215"/>
    </source>
</evidence>
<feature type="transmembrane region" description="Helical" evidence="7">
    <location>
        <begin position="128"/>
        <end position="146"/>
    </location>
</feature>
<dbReference type="OrthoDB" id="9813426at2"/>
<keyword evidence="6 7" id="KW-0472">Membrane</keyword>
<dbReference type="Pfam" id="PF09335">
    <property type="entry name" value="VTT_dom"/>
    <property type="match status" value="1"/>
</dbReference>
<feature type="domain" description="VTT" evidence="8">
    <location>
        <begin position="30"/>
        <end position="148"/>
    </location>
</feature>
<dbReference type="EMBL" id="CP041666">
    <property type="protein sequence ID" value="QDP39965.1"/>
    <property type="molecule type" value="Genomic_DNA"/>
</dbReference>
<evidence type="ECO:0000256" key="4">
    <source>
        <dbReference type="ARBA" id="ARBA00022692"/>
    </source>
</evidence>
<feature type="transmembrane region" description="Helical" evidence="7">
    <location>
        <begin position="12"/>
        <end position="42"/>
    </location>
</feature>
<evidence type="ECO:0000313" key="9">
    <source>
        <dbReference type="EMBL" id="QDP39965.1"/>
    </source>
</evidence>